<dbReference type="InterPro" id="IPR039422">
    <property type="entry name" value="MarR/SlyA-like"/>
</dbReference>
<feature type="domain" description="HTH marR-type" evidence="1">
    <location>
        <begin position="6"/>
        <end position="131"/>
    </location>
</feature>
<comment type="caution">
    <text evidence="2">The sequence shown here is derived from an EMBL/GenBank/DDBJ whole genome shotgun (WGS) entry which is preliminary data.</text>
</comment>
<evidence type="ECO:0000313" key="3">
    <source>
        <dbReference type="Proteomes" id="UP000293638"/>
    </source>
</evidence>
<keyword evidence="2" id="KW-0238">DNA-binding</keyword>
<name>A0A4Q7NZC1_9ACTN</name>
<dbReference type="EMBL" id="SGXD01000001">
    <property type="protein sequence ID" value="RZS91782.1"/>
    <property type="molecule type" value="Genomic_DNA"/>
</dbReference>
<dbReference type="PROSITE" id="PS50995">
    <property type="entry name" value="HTH_MARR_2"/>
    <property type="match status" value="1"/>
</dbReference>
<dbReference type="CDD" id="cd00090">
    <property type="entry name" value="HTH_ARSR"/>
    <property type="match status" value="1"/>
</dbReference>
<dbReference type="RefSeq" id="WP_231116070.1">
    <property type="nucleotide sequence ID" value="NZ_SGXD01000001.1"/>
</dbReference>
<dbReference type="GO" id="GO:0006950">
    <property type="term" value="P:response to stress"/>
    <property type="evidence" value="ECO:0007669"/>
    <property type="project" value="TreeGrafter"/>
</dbReference>
<dbReference type="GO" id="GO:0003700">
    <property type="term" value="F:DNA-binding transcription factor activity"/>
    <property type="evidence" value="ECO:0007669"/>
    <property type="project" value="InterPro"/>
</dbReference>
<reference evidence="2 3" key="1">
    <citation type="submission" date="2019-02" db="EMBL/GenBank/DDBJ databases">
        <title>Genomic Encyclopedia of Type Strains, Phase IV (KMG-IV): sequencing the most valuable type-strain genomes for metagenomic binning, comparative biology and taxonomic classification.</title>
        <authorList>
            <person name="Goeker M."/>
        </authorList>
    </citation>
    <scope>NUCLEOTIDE SEQUENCE [LARGE SCALE GENOMIC DNA]</scope>
    <source>
        <strain evidence="2 3">DSM 45622</strain>
    </source>
</reference>
<dbReference type="SUPFAM" id="SSF46785">
    <property type="entry name" value="Winged helix' DNA-binding domain"/>
    <property type="match status" value="1"/>
</dbReference>
<dbReference type="InterPro" id="IPR000835">
    <property type="entry name" value="HTH_MarR-typ"/>
</dbReference>
<evidence type="ECO:0000313" key="2">
    <source>
        <dbReference type="EMBL" id="RZS91782.1"/>
    </source>
</evidence>
<sequence length="131" mass="14158">MAAGTGAAVGEDLLGQWRALSERCSRVNEALDRELTSGYRLGRTDYEVLARLDEDEHSSGRVTELADAVGLSQSAMSRLVDRLQGQGLVERACCETDRRGVFVSLTPAGRARVSEARPAYTGVLERMLGEG</sequence>
<proteinExistence type="predicted"/>
<dbReference type="AlphaFoldDB" id="A0A4Q7NZC1"/>
<dbReference type="InterPro" id="IPR036390">
    <property type="entry name" value="WH_DNA-bd_sf"/>
</dbReference>
<gene>
    <name evidence="2" type="ORF">EV189_1032</name>
</gene>
<dbReference type="InterPro" id="IPR011991">
    <property type="entry name" value="ArsR-like_HTH"/>
</dbReference>
<evidence type="ECO:0000259" key="1">
    <source>
        <dbReference type="PROSITE" id="PS50995"/>
    </source>
</evidence>
<keyword evidence="3" id="KW-1185">Reference proteome</keyword>
<organism evidence="2 3">
    <name type="scientific">Motilibacter rhizosphaerae</name>
    <dbReference type="NCBI Taxonomy" id="598652"/>
    <lineage>
        <taxon>Bacteria</taxon>
        <taxon>Bacillati</taxon>
        <taxon>Actinomycetota</taxon>
        <taxon>Actinomycetes</taxon>
        <taxon>Motilibacterales</taxon>
        <taxon>Motilibacteraceae</taxon>
        <taxon>Motilibacter</taxon>
    </lineage>
</organism>
<accession>A0A4Q7NZC1</accession>
<dbReference type="Proteomes" id="UP000293638">
    <property type="component" value="Unassembled WGS sequence"/>
</dbReference>
<dbReference type="InterPro" id="IPR036388">
    <property type="entry name" value="WH-like_DNA-bd_sf"/>
</dbReference>
<dbReference type="Pfam" id="PF01047">
    <property type="entry name" value="MarR"/>
    <property type="match status" value="1"/>
</dbReference>
<dbReference type="GO" id="GO:0003677">
    <property type="term" value="F:DNA binding"/>
    <property type="evidence" value="ECO:0007669"/>
    <property type="project" value="UniProtKB-KW"/>
</dbReference>
<dbReference type="PANTHER" id="PTHR33164">
    <property type="entry name" value="TRANSCRIPTIONAL REGULATOR, MARR FAMILY"/>
    <property type="match status" value="1"/>
</dbReference>
<dbReference type="PANTHER" id="PTHR33164:SF99">
    <property type="entry name" value="MARR FAMILY REGULATORY PROTEIN"/>
    <property type="match status" value="1"/>
</dbReference>
<dbReference type="Gene3D" id="1.10.10.10">
    <property type="entry name" value="Winged helix-like DNA-binding domain superfamily/Winged helix DNA-binding domain"/>
    <property type="match status" value="1"/>
</dbReference>
<dbReference type="SMART" id="SM00347">
    <property type="entry name" value="HTH_MARR"/>
    <property type="match status" value="1"/>
</dbReference>
<dbReference type="PRINTS" id="PR00598">
    <property type="entry name" value="HTHMARR"/>
</dbReference>
<protein>
    <submittedName>
        <fullName evidence="2">DNA-binding MarR family transcriptional regulator</fullName>
    </submittedName>
</protein>